<dbReference type="PANTHER" id="PTHR11097">
    <property type="entry name" value="EXOSOME COMPLEX EXONUCLEASE RIBOSOMAL RNA PROCESSING PROTEIN"/>
    <property type="match status" value="1"/>
</dbReference>
<evidence type="ECO:0000256" key="12">
    <source>
        <dbReference type="SAM" id="MobiDB-lite"/>
    </source>
</evidence>
<dbReference type="GO" id="GO:0071038">
    <property type="term" value="P:TRAMP-dependent tRNA surveillance pathway"/>
    <property type="evidence" value="ECO:0007669"/>
    <property type="project" value="TreeGrafter"/>
</dbReference>
<evidence type="ECO:0000256" key="1">
    <source>
        <dbReference type="ARBA" id="ARBA00004496"/>
    </source>
</evidence>
<reference evidence="15" key="1">
    <citation type="submission" date="2019-10" db="EMBL/GenBank/DDBJ databases">
        <title>The sequence and de novo assembly of the wild yak genome.</title>
        <authorList>
            <person name="Liu Y."/>
        </authorList>
    </citation>
    <scope>NUCLEOTIDE SEQUENCE [LARGE SCALE GENOMIC DNA]</scope>
    <source>
        <strain evidence="15">WY2019</strain>
    </source>
</reference>
<evidence type="ECO:0000256" key="2">
    <source>
        <dbReference type="ARBA" id="ARBA00004604"/>
    </source>
</evidence>
<protein>
    <recommendedName>
        <fullName evidence="4">Exosome complex component RRP45</fullName>
    </recommendedName>
    <alternativeName>
        <fullName evidence="10">Exosome component 9</fullName>
    </alternativeName>
</protein>
<evidence type="ECO:0000256" key="6">
    <source>
        <dbReference type="ARBA" id="ARBA00022552"/>
    </source>
</evidence>
<dbReference type="FunFam" id="3.30.230.70:FF:000005">
    <property type="entry name" value="Exosome complex component RRP45"/>
    <property type="match status" value="1"/>
</dbReference>
<evidence type="ECO:0000259" key="14">
    <source>
        <dbReference type="Pfam" id="PF03725"/>
    </source>
</evidence>
<accession>A0A6B0RXX5</accession>
<dbReference type="GO" id="GO:0071035">
    <property type="term" value="P:nuclear polyadenylation-dependent rRNA catabolic process"/>
    <property type="evidence" value="ECO:0007669"/>
    <property type="project" value="TreeGrafter"/>
</dbReference>
<dbReference type="GO" id="GO:0034475">
    <property type="term" value="P:U4 snRNA 3'-end processing"/>
    <property type="evidence" value="ECO:0007669"/>
    <property type="project" value="TreeGrafter"/>
</dbReference>
<dbReference type="GO" id="GO:0034476">
    <property type="term" value="P:U5 snRNA 3'-end processing"/>
    <property type="evidence" value="ECO:0007669"/>
    <property type="project" value="TreeGrafter"/>
</dbReference>
<feature type="region of interest" description="Disordered" evidence="12">
    <location>
        <begin position="336"/>
        <end position="362"/>
    </location>
</feature>
<dbReference type="SUPFAM" id="SSF55666">
    <property type="entry name" value="Ribonuclease PH domain 2-like"/>
    <property type="match status" value="1"/>
</dbReference>
<evidence type="ECO:0000256" key="5">
    <source>
        <dbReference type="ARBA" id="ARBA00022490"/>
    </source>
</evidence>
<feature type="region of interest" description="Disordered" evidence="12">
    <location>
        <begin position="398"/>
        <end position="435"/>
    </location>
</feature>
<dbReference type="InterPro" id="IPR001247">
    <property type="entry name" value="ExoRNase_PH_dom1"/>
</dbReference>
<dbReference type="Gene3D" id="3.30.230.70">
    <property type="entry name" value="GHMP Kinase, N-terminal domain"/>
    <property type="match status" value="1"/>
</dbReference>
<dbReference type="GO" id="GO:0035925">
    <property type="term" value="F:mRNA 3'-UTR AU-rich region binding"/>
    <property type="evidence" value="ECO:0007669"/>
    <property type="project" value="TreeGrafter"/>
</dbReference>
<dbReference type="InterPro" id="IPR015847">
    <property type="entry name" value="ExoRNase_PH_dom2"/>
</dbReference>
<dbReference type="Pfam" id="PF03725">
    <property type="entry name" value="RNase_PH_C"/>
    <property type="match status" value="1"/>
</dbReference>
<dbReference type="InterPro" id="IPR020568">
    <property type="entry name" value="Ribosomal_Su5_D2-typ_SF"/>
</dbReference>
<evidence type="ECO:0000259" key="13">
    <source>
        <dbReference type="Pfam" id="PF01138"/>
    </source>
</evidence>
<comment type="caution">
    <text evidence="15">The sequence shown here is derived from an EMBL/GenBank/DDBJ whole genome shotgun (WGS) entry which is preliminary data.</text>
</comment>
<dbReference type="AlphaFoldDB" id="A0A6B0RXX5"/>
<comment type="similarity">
    <text evidence="3">Belongs to the RNase PH family.</text>
</comment>
<feature type="domain" description="Exoribonuclease phosphorolytic" evidence="14">
    <location>
        <begin position="184"/>
        <end position="249"/>
    </location>
</feature>
<dbReference type="InterPro" id="IPR036345">
    <property type="entry name" value="ExoRNase_PH_dom2_sf"/>
</dbReference>
<dbReference type="SUPFAM" id="SSF54211">
    <property type="entry name" value="Ribosomal protein S5 domain 2-like"/>
    <property type="match status" value="1"/>
</dbReference>
<sequence>MKETPLSNCERRFLLRAIEEKKRLDGRQTYDYRNIKISFGTDYGCCIVELGKTRVLGQVSCELVSPKLNRATEGILFFNLELSQMAAPAFEPGRQSDLLVKLNRLLERCLRNSKCIDTESLCVVAGEKVGNIPKILNLGISAVDFIAAIVALCHFRRPDVSVQGDEVTLYTLEERDPVPLSIHHMPICVSFAFFQQGTYLLVDPSEREERVMDGLLVIAMNKHREICTIQSSGGIMLLKDQVLRCSKIAGVKVVEITELIQKALENDQKVRKEGGKFGFAESMANQRITAFKMEKAPIDTSDVEEKAEEIISEAEPPSEVVSKPVLWTPGTAQIGEGIENSWGHLEDSEKEDEDEGGSDEATILDGMKMDTGVEVSNIGSQDAPIVLSDSEEEEMIILEPDKNPKKIRTQTISATQVKAPSKKPVKKRKKKRAAN</sequence>
<comment type="subunit">
    <text evidence="11">Component of the RNA exosome core complex (Exo-9), composed of EXOSC1, EXOSC2, EXOSC3, EXOSC4, EXOSC5, EXOSC6, EXOSC7, EXOSC8 and EXOSC9; within the complex interacts with EXOSC3, EXOSC4, EXOSC5 and DIS3. The catalytically inactive RNA exosome core complex (Exo-9) associates with the catalytic subunit EXOSC10/RRP6. Exo-9 may associate with DIS3 to form the nucleolar exosome complex, or DIS3L to form the cytoplasmic exosome complex. Exo-9 is formed by a hexameric base ring consisting of the heterodimers EXOSC4-EXOSC9, EXOSC5-EXOSC8 and EXOSC6-EXOSC7, and a cap ring consisting of EXOSC1, EXOSC2 and EXOSC3. The RNA exosome complex associates with cofactors C1D/RRP47, MPHOSPH6/MPP6 and MTREX/MTR4. Interacts (via C-terminus region) with SETX (via N-terminus domain); the interaction enhances SETX sumoylation. Interacts with DIS3; the interaction is direct.</text>
</comment>
<dbReference type="GO" id="GO:0016075">
    <property type="term" value="P:rRNA catabolic process"/>
    <property type="evidence" value="ECO:0007669"/>
    <property type="project" value="TreeGrafter"/>
</dbReference>
<feature type="compositionally biased region" description="Basic residues" evidence="12">
    <location>
        <begin position="420"/>
        <end position="435"/>
    </location>
</feature>
<keyword evidence="8" id="KW-0694">RNA-binding</keyword>
<evidence type="ECO:0000256" key="4">
    <source>
        <dbReference type="ARBA" id="ARBA00019572"/>
    </source>
</evidence>
<keyword evidence="16" id="KW-1185">Reference proteome</keyword>
<evidence type="ECO:0000256" key="7">
    <source>
        <dbReference type="ARBA" id="ARBA00022835"/>
    </source>
</evidence>
<dbReference type="GO" id="GO:0000467">
    <property type="term" value="P:exonucleolytic trimming to generate mature 3'-end of 5.8S rRNA from tricistronic rRNA transcript (SSU-rRNA, 5.8S rRNA, LSU-rRNA)"/>
    <property type="evidence" value="ECO:0007669"/>
    <property type="project" value="TreeGrafter"/>
</dbReference>
<dbReference type="PANTHER" id="PTHR11097:SF14">
    <property type="entry name" value="EXOSOME COMPLEX COMPONENT RRP45"/>
    <property type="match status" value="1"/>
</dbReference>
<evidence type="ECO:0000256" key="11">
    <source>
        <dbReference type="ARBA" id="ARBA00065511"/>
    </source>
</evidence>
<evidence type="ECO:0000313" key="15">
    <source>
        <dbReference type="EMBL" id="MXQ95018.1"/>
    </source>
</evidence>
<dbReference type="InterPro" id="IPR033100">
    <property type="entry name" value="Rrp45"/>
</dbReference>
<dbReference type="GO" id="GO:0005730">
    <property type="term" value="C:nucleolus"/>
    <property type="evidence" value="ECO:0007669"/>
    <property type="project" value="UniProtKB-SubCell"/>
</dbReference>
<dbReference type="InterPro" id="IPR050590">
    <property type="entry name" value="Exosome_comp_Rrp42_subfam"/>
</dbReference>
<dbReference type="GO" id="GO:0071028">
    <property type="term" value="P:nuclear mRNA surveillance"/>
    <property type="evidence" value="ECO:0007669"/>
    <property type="project" value="TreeGrafter"/>
</dbReference>
<gene>
    <name evidence="15" type="ORF">E5288_WYG021815</name>
</gene>
<dbReference type="Pfam" id="PF01138">
    <property type="entry name" value="RNase_PH"/>
    <property type="match status" value="1"/>
</dbReference>
<keyword evidence="6" id="KW-0698">rRNA processing</keyword>
<dbReference type="GO" id="GO:0034473">
    <property type="term" value="P:U1 snRNA 3'-end processing"/>
    <property type="evidence" value="ECO:0007669"/>
    <property type="project" value="TreeGrafter"/>
</dbReference>
<dbReference type="GO" id="GO:0000176">
    <property type="term" value="C:nuclear exosome (RNase complex)"/>
    <property type="evidence" value="ECO:0007669"/>
    <property type="project" value="TreeGrafter"/>
</dbReference>
<evidence type="ECO:0000313" key="16">
    <source>
        <dbReference type="Proteomes" id="UP000322234"/>
    </source>
</evidence>
<keyword evidence="7" id="KW-0271">Exosome</keyword>
<evidence type="ECO:0000256" key="10">
    <source>
        <dbReference type="ARBA" id="ARBA00032660"/>
    </source>
</evidence>
<keyword evidence="5" id="KW-0963">Cytoplasm</keyword>
<evidence type="ECO:0000256" key="3">
    <source>
        <dbReference type="ARBA" id="ARBA00006678"/>
    </source>
</evidence>
<feature type="compositionally biased region" description="Acidic residues" evidence="12">
    <location>
        <begin position="348"/>
        <end position="358"/>
    </location>
</feature>
<comment type="subcellular location">
    <subcellularLocation>
        <location evidence="1">Cytoplasm</location>
    </subcellularLocation>
    <subcellularLocation>
        <location evidence="2">Nucleus</location>
        <location evidence="2">Nucleolus</location>
    </subcellularLocation>
</comment>
<evidence type="ECO:0000256" key="8">
    <source>
        <dbReference type="ARBA" id="ARBA00022884"/>
    </source>
</evidence>
<feature type="domain" description="Exoribonuclease phosphorolytic" evidence="13">
    <location>
        <begin position="32"/>
        <end position="158"/>
    </location>
</feature>
<dbReference type="GO" id="GO:0000177">
    <property type="term" value="C:cytoplasmic exosome (RNase complex)"/>
    <property type="evidence" value="ECO:0007669"/>
    <property type="project" value="TreeGrafter"/>
</dbReference>
<proteinExistence type="inferred from homology"/>
<name>A0A6B0RXX5_9CETA</name>
<dbReference type="InterPro" id="IPR027408">
    <property type="entry name" value="PNPase/RNase_PH_dom_sf"/>
</dbReference>
<dbReference type="CDD" id="cd11368">
    <property type="entry name" value="RNase_PH_RRP45"/>
    <property type="match status" value="1"/>
</dbReference>
<dbReference type="Proteomes" id="UP000322234">
    <property type="component" value="Unassembled WGS sequence"/>
</dbReference>
<keyword evidence="9" id="KW-0539">Nucleus</keyword>
<dbReference type="EMBL" id="VBQZ03000125">
    <property type="protein sequence ID" value="MXQ95018.1"/>
    <property type="molecule type" value="Genomic_DNA"/>
</dbReference>
<evidence type="ECO:0000256" key="9">
    <source>
        <dbReference type="ARBA" id="ARBA00023242"/>
    </source>
</evidence>
<organism evidence="15 16">
    <name type="scientific">Bos mutus</name>
    <name type="common">wild yak</name>
    <dbReference type="NCBI Taxonomy" id="72004"/>
    <lineage>
        <taxon>Eukaryota</taxon>
        <taxon>Metazoa</taxon>
        <taxon>Chordata</taxon>
        <taxon>Craniata</taxon>
        <taxon>Vertebrata</taxon>
        <taxon>Euteleostomi</taxon>
        <taxon>Mammalia</taxon>
        <taxon>Eutheria</taxon>
        <taxon>Laurasiatheria</taxon>
        <taxon>Artiodactyla</taxon>
        <taxon>Ruminantia</taxon>
        <taxon>Pecora</taxon>
        <taxon>Bovidae</taxon>
        <taxon>Bovinae</taxon>
        <taxon>Bos</taxon>
    </lineage>
</organism>